<evidence type="ECO:0000256" key="1">
    <source>
        <dbReference type="ARBA" id="ARBA00013258"/>
    </source>
</evidence>
<evidence type="ECO:0000256" key="4">
    <source>
        <dbReference type="ARBA" id="ARBA00048462"/>
    </source>
</evidence>
<dbReference type="InterPro" id="IPR001227">
    <property type="entry name" value="Ac_transferase_dom_sf"/>
</dbReference>
<dbReference type="AlphaFoldDB" id="A0A4R6P488"/>
<dbReference type="GO" id="GO:0006633">
    <property type="term" value="P:fatty acid biosynthetic process"/>
    <property type="evidence" value="ECO:0007669"/>
    <property type="project" value="TreeGrafter"/>
</dbReference>
<dbReference type="GO" id="GO:0004314">
    <property type="term" value="F:[acyl-carrier-protein] S-malonyltransferase activity"/>
    <property type="evidence" value="ECO:0007669"/>
    <property type="project" value="UniProtKB-EC"/>
</dbReference>
<keyword evidence="6" id="KW-1185">Reference proteome</keyword>
<dbReference type="PANTHER" id="PTHR42681:SF1">
    <property type="entry name" value="MALONYL-COA-ACYL CARRIER PROTEIN TRANSACYLASE, MITOCHONDRIAL"/>
    <property type="match status" value="1"/>
</dbReference>
<dbReference type="OrthoDB" id="5756162at2"/>
<dbReference type="Gene3D" id="3.40.366.10">
    <property type="entry name" value="Malonyl-Coenzyme A Acyl Carrier Protein, domain 2"/>
    <property type="match status" value="1"/>
</dbReference>
<sequence>MSQQKPTAIVVCPGRGGYNKPELGSISRKYGKQKHWLDAWDERRHSLGAATVTELDQAQKFDFKRHLHAENSAALIYAAGYLDYQAIKDDYDIVAVTGNSMGWYTALSCAGVWDPVNAMDIVTDMARNTADAQGAQLIFPLTDANWKPQPEFQAAITEMLNELRNELFESIYYGGYILLSGTERAIKQVAGKLPKVDDRFPLILPGHAAFHSPLMQQASQRALANWSVEHFNQPALPLIDGRGHIWQRPAVDLNDLRGYTFNHQVAQTYNFTRALEVAVREFAPDKLLLLGPGNSLGGAVGQTLAMMNWRNIHDKQSFVQQQERDDAAVISLGLT</sequence>
<keyword evidence="2" id="KW-0808">Transferase</keyword>
<dbReference type="EC" id="2.3.1.39" evidence="1"/>
<name>A0A4R6P488_9GAMM</name>
<dbReference type="EMBL" id="SNXI01000010">
    <property type="protein sequence ID" value="TDP32165.1"/>
    <property type="molecule type" value="Genomic_DNA"/>
</dbReference>
<evidence type="ECO:0000256" key="2">
    <source>
        <dbReference type="ARBA" id="ARBA00022679"/>
    </source>
</evidence>
<comment type="caution">
    <text evidence="5">The sequence shown here is derived from an EMBL/GenBank/DDBJ whole genome shotgun (WGS) entry which is preliminary data.</text>
</comment>
<reference evidence="5 6" key="1">
    <citation type="submission" date="2019-03" db="EMBL/GenBank/DDBJ databases">
        <title>Freshwater and sediment microbial communities from various areas in North America, analyzing microbe dynamics in response to fracking.</title>
        <authorList>
            <person name="Lamendella R."/>
        </authorList>
    </citation>
    <scope>NUCLEOTIDE SEQUENCE [LARGE SCALE GENOMIC DNA]</scope>
    <source>
        <strain evidence="5 6">18_TX</strain>
    </source>
</reference>
<protein>
    <recommendedName>
        <fullName evidence="1">[acyl-carrier-protein] S-malonyltransferase</fullName>
        <ecNumber evidence="1">2.3.1.39</ecNumber>
    </recommendedName>
</protein>
<evidence type="ECO:0000313" key="5">
    <source>
        <dbReference type="EMBL" id="TDP32165.1"/>
    </source>
</evidence>
<accession>A0A4R6P488</accession>
<dbReference type="Gene3D" id="3.30.70.250">
    <property type="entry name" value="Malonyl-CoA ACP transacylase, ACP-binding"/>
    <property type="match status" value="1"/>
</dbReference>
<dbReference type="Proteomes" id="UP000295531">
    <property type="component" value="Unassembled WGS sequence"/>
</dbReference>
<organism evidence="5 6">
    <name type="scientific">Idiomarina aquatica</name>
    <dbReference type="NCBI Taxonomy" id="1327752"/>
    <lineage>
        <taxon>Bacteria</taxon>
        <taxon>Pseudomonadati</taxon>
        <taxon>Pseudomonadota</taxon>
        <taxon>Gammaproteobacteria</taxon>
        <taxon>Alteromonadales</taxon>
        <taxon>Idiomarinaceae</taxon>
        <taxon>Idiomarina</taxon>
    </lineage>
</organism>
<dbReference type="PANTHER" id="PTHR42681">
    <property type="entry name" value="MALONYL-COA-ACYL CARRIER PROTEIN TRANSACYLASE, MITOCHONDRIAL"/>
    <property type="match status" value="1"/>
</dbReference>
<evidence type="ECO:0000313" key="6">
    <source>
        <dbReference type="Proteomes" id="UP000295531"/>
    </source>
</evidence>
<keyword evidence="3" id="KW-0012">Acyltransferase</keyword>
<dbReference type="InterPro" id="IPR016035">
    <property type="entry name" value="Acyl_Trfase/lysoPLipase"/>
</dbReference>
<dbReference type="SUPFAM" id="SSF52151">
    <property type="entry name" value="FabD/lysophospholipase-like"/>
    <property type="match status" value="1"/>
</dbReference>
<dbReference type="RefSeq" id="WP_133539930.1">
    <property type="nucleotide sequence ID" value="NZ_SNXI01000010.1"/>
</dbReference>
<gene>
    <name evidence="5" type="ORF">DEU29_11024</name>
</gene>
<evidence type="ECO:0000256" key="3">
    <source>
        <dbReference type="ARBA" id="ARBA00023315"/>
    </source>
</evidence>
<dbReference type="InterPro" id="IPR050858">
    <property type="entry name" value="Mal-CoA-ACP_Trans/PKS_FabD"/>
</dbReference>
<comment type="catalytic activity">
    <reaction evidence="4">
        <text>holo-[ACP] + malonyl-CoA = malonyl-[ACP] + CoA</text>
        <dbReference type="Rhea" id="RHEA:41792"/>
        <dbReference type="Rhea" id="RHEA-COMP:9623"/>
        <dbReference type="Rhea" id="RHEA-COMP:9685"/>
        <dbReference type="ChEBI" id="CHEBI:57287"/>
        <dbReference type="ChEBI" id="CHEBI:57384"/>
        <dbReference type="ChEBI" id="CHEBI:64479"/>
        <dbReference type="ChEBI" id="CHEBI:78449"/>
        <dbReference type="EC" id="2.3.1.39"/>
    </reaction>
</comment>
<proteinExistence type="predicted"/>